<dbReference type="Gene3D" id="2.60.40.10">
    <property type="entry name" value="Immunoglobulins"/>
    <property type="match status" value="3"/>
</dbReference>
<sequence length="450" mass="49750">MAETSPFYRGYINPADHYSCAYKNYHTASVYAPMAPLVQMSSSGDIMENSSVTLTCSSDANPAAKYTWYKKNGDPDPQPLSKEAELVFRSIQSSDSGEYYCTAENDLGRRTSESISMNVIYGPKTSSVSVSPSGEIVEGGLVTLTCSSDAYPAANYTWYKENEDSPKASGQIFTTTGIYHFNSISSEDRGNYYCKSENQYGQIMSSSLPVDVQYAPRLPSVSVSPSAEIVENSSVNLTCSSDANPAAEYTWYKENEDSPKASGQIFTITDFRPEHSGNYYCEAQNRRGRHNSTLHLIVVAAAWKSVAAGMVSVVLLLVILLAVFLWMRRNKSFTQTSKVGERPDNSAQLHTSPVYGNMLAGAQRQPEEEEDELNYSSIQFSLSQQAALYSNFRPAQPHRQTEDEDEEEGVDYTRVKTDNNSSASGTRRQEDGEDLFALYSTVNKNNLNAT</sequence>
<feature type="domain" description="Ig-like" evidence="3">
    <location>
        <begin position="123"/>
        <end position="211"/>
    </location>
</feature>
<name>A0A6G0J9Z3_LARCR</name>
<dbReference type="PANTHER" id="PTHR46013:SF4">
    <property type="entry name" value="B-CELL RECEPTOR CD22-RELATED"/>
    <property type="match status" value="1"/>
</dbReference>
<evidence type="ECO:0000313" key="4">
    <source>
        <dbReference type="EMBL" id="KAE8300568.1"/>
    </source>
</evidence>
<dbReference type="Pfam" id="PF13895">
    <property type="entry name" value="Ig_2"/>
    <property type="match status" value="2"/>
</dbReference>
<keyword evidence="2" id="KW-1133">Transmembrane helix</keyword>
<dbReference type="Proteomes" id="UP000424527">
    <property type="component" value="Unassembled WGS sequence"/>
</dbReference>
<evidence type="ECO:0000259" key="3">
    <source>
        <dbReference type="PROSITE" id="PS50835"/>
    </source>
</evidence>
<evidence type="ECO:0000256" key="2">
    <source>
        <dbReference type="SAM" id="Phobius"/>
    </source>
</evidence>
<dbReference type="PROSITE" id="PS50835">
    <property type="entry name" value="IG_LIKE"/>
    <property type="match status" value="3"/>
</dbReference>
<dbReference type="EMBL" id="REGW02000001">
    <property type="protein sequence ID" value="KAE8300568.1"/>
    <property type="molecule type" value="Genomic_DNA"/>
</dbReference>
<dbReference type="InterPro" id="IPR003599">
    <property type="entry name" value="Ig_sub"/>
</dbReference>
<dbReference type="InterPro" id="IPR013783">
    <property type="entry name" value="Ig-like_fold"/>
</dbReference>
<keyword evidence="2" id="KW-0812">Transmembrane</keyword>
<dbReference type="SMART" id="SM00408">
    <property type="entry name" value="IGc2"/>
    <property type="match status" value="3"/>
</dbReference>
<comment type="caution">
    <text evidence="4">The sequence shown here is derived from an EMBL/GenBank/DDBJ whole genome shotgun (WGS) entry which is preliminary data.</text>
</comment>
<accession>A0A6G0J9Z3</accession>
<dbReference type="InterPro" id="IPR007110">
    <property type="entry name" value="Ig-like_dom"/>
</dbReference>
<evidence type="ECO:0000256" key="1">
    <source>
        <dbReference type="SAM" id="MobiDB-lite"/>
    </source>
</evidence>
<feature type="region of interest" description="Disordered" evidence="1">
    <location>
        <begin position="394"/>
        <end position="434"/>
    </location>
</feature>
<feature type="transmembrane region" description="Helical" evidence="2">
    <location>
        <begin position="294"/>
        <end position="327"/>
    </location>
</feature>
<reference evidence="4 5" key="1">
    <citation type="submission" date="2019-07" db="EMBL/GenBank/DDBJ databases">
        <title>Chromosome genome assembly for large yellow croaker.</title>
        <authorList>
            <person name="Xiao S."/>
        </authorList>
    </citation>
    <scope>NUCLEOTIDE SEQUENCE [LARGE SCALE GENOMIC DNA]</scope>
    <source>
        <strain evidence="4">JMULYC20181020</strain>
        <tissue evidence="4">Muscle</tissue>
    </source>
</reference>
<dbReference type="InterPro" id="IPR003598">
    <property type="entry name" value="Ig_sub2"/>
</dbReference>
<evidence type="ECO:0000313" key="5">
    <source>
        <dbReference type="Proteomes" id="UP000424527"/>
    </source>
</evidence>
<proteinExistence type="predicted"/>
<keyword evidence="2" id="KW-0472">Membrane</keyword>
<dbReference type="SMART" id="SM00409">
    <property type="entry name" value="IG"/>
    <property type="match status" value="3"/>
</dbReference>
<dbReference type="PANTHER" id="PTHR46013">
    <property type="entry name" value="VASCULAR CELL ADHESION MOLECULE 1"/>
    <property type="match status" value="1"/>
</dbReference>
<dbReference type="Pfam" id="PF13927">
    <property type="entry name" value="Ig_3"/>
    <property type="match status" value="1"/>
</dbReference>
<dbReference type="AlphaFoldDB" id="A0A6G0J9Z3"/>
<feature type="domain" description="Ig-like" evidence="3">
    <location>
        <begin position="33"/>
        <end position="116"/>
    </location>
</feature>
<dbReference type="SUPFAM" id="SSF48726">
    <property type="entry name" value="Immunoglobulin"/>
    <property type="match status" value="3"/>
</dbReference>
<protein>
    <submittedName>
        <fullName evidence="4">Protein CEPU-1</fullName>
    </submittedName>
</protein>
<organism evidence="4 5">
    <name type="scientific">Larimichthys crocea</name>
    <name type="common">Large yellow croaker</name>
    <name type="synonym">Pseudosciaena crocea</name>
    <dbReference type="NCBI Taxonomy" id="215358"/>
    <lineage>
        <taxon>Eukaryota</taxon>
        <taxon>Metazoa</taxon>
        <taxon>Chordata</taxon>
        <taxon>Craniata</taxon>
        <taxon>Vertebrata</taxon>
        <taxon>Euteleostomi</taxon>
        <taxon>Actinopterygii</taxon>
        <taxon>Neopterygii</taxon>
        <taxon>Teleostei</taxon>
        <taxon>Neoteleostei</taxon>
        <taxon>Acanthomorphata</taxon>
        <taxon>Eupercaria</taxon>
        <taxon>Sciaenidae</taxon>
        <taxon>Larimichthys</taxon>
    </lineage>
</organism>
<feature type="domain" description="Ig-like" evidence="3">
    <location>
        <begin position="219"/>
        <end position="297"/>
    </location>
</feature>
<dbReference type="CDD" id="cd00096">
    <property type="entry name" value="Ig"/>
    <property type="match status" value="3"/>
</dbReference>
<gene>
    <name evidence="4" type="ORF">D5F01_LYC00713</name>
</gene>
<dbReference type="InterPro" id="IPR036179">
    <property type="entry name" value="Ig-like_dom_sf"/>
</dbReference>
<keyword evidence="5" id="KW-1185">Reference proteome</keyword>